<reference evidence="1 2" key="1">
    <citation type="submission" date="2016-04" db="EMBL/GenBank/DDBJ databases">
        <authorList>
            <person name="Chen L."/>
            <person name="Zhuang W."/>
            <person name="Wang G."/>
        </authorList>
    </citation>
    <scope>NUCLEOTIDE SEQUENCE [LARGE SCALE GENOMIC DNA]</scope>
    <source>
        <strain evidence="2">GR20</strain>
    </source>
</reference>
<accession>A0ABX3NVD9</accession>
<keyword evidence="2" id="KW-1185">Reference proteome</keyword>
<dbReference type="RefSeq" id="WP_014221196.1">
    <property type="nucleotide sequence ID" value="NZ_LWBO01000015.1"/>
</dbReference>
<dbReference type="EMBL" id="LWBO01000015">
    <property type="protein sequence ID" value="OQP46381.1"/>
    <property type="molecule type" value="Genomic_DNA"/>
</dbReference>
<evidence type="ECO:0008006" key="3">
    <source>
        <dbReference type="Google" id="ProtNLM"/>
    </source>
</evidence>
<sequence>MKKFFISAITAPLLFGCIWLSSCSKKDSLTSDAVTDYVNLQVGKYILYRYDSLRFVDYDQRDTFITYQAREMVMDSSTDNLNRPTWRVVRSIRDWNSTRETDWVPILTYTVTPSAQNIEMKEANFRYIKLVRPIVDGFSWHGNGFLPDKPYQDYYQFGNDQDIQTWDYTYHDVNTTLSLNGKDYDSTISVTQIADSSNLPIVATVLATKNLWVEKYAKGIGLVYKEVAVWEYQPTTSTQSGYRQGFGITMSILDHN</sequence>
<protein>
    <recommendedName>
        <fullName evidence="3">Lipoprotein</fullName>
    </recommendedName>
</protein>
<comment type="caution">
    <text evidence="1">The sequence shown here is derived from an EMBL/GenBank/DDBJ whole genome shotgun (WGS) entry which is preliminary data.</text>
</comment>
<evidence type="ECO:0000313" key="1">
    <source>
        <dbReference type="EMBL" id="OQP46381.1"/>
    </source>
</evidence>
<dbReference type="Proteomes" id="UP000192277">
    <property type="component" value="Unassembled WGS sequence"/>
</dbReference>
<proteinExistence type="predicted"/>
<gene>
    <name evidence="1" type="ORF">A4D02_31795</name>
</gene>
<name>A0ABX3NVD9_9BACT</name>
<dbReference type="PROSITE" id="PS51257">
    <property type="entry name" value="PROKAR_LIPOPROTEIN"/>
    <property type="match status" value="1"/>
</dbReference>
<evidence type="ECO:0000313" key="2">
    <source>
        <dbReference type="Proteomes" id="UP000192277"/>
    </source>
</evidence>
<organism evidence="1 2">
    <name type="scientific">Niastella koreensis</name>
    <dbReference type="NCBI Taxonomy" id="354356"/>
    <lineage>
        <taxon>Bacteria</taxon>
        <taxon>Pseudomonadati</taxon>
        <taxon>Bacteroidota</taxon>
        <taxon>Chitinophagia</taxon>
        <taxon>Chitinophagales</taxon>
        <taxon>Chitinophagaceae</taxon>
        <taxon>Niastella</taxon>
    </lineage>
</organism>